<evidence type="ECO:0000256" key="5">
    <source>
        <dbReference type="SAM" id="Phobius"/>
    </source>
</evidence>
<dbReference type="InterPro" id="IPR002810">
    <property type="entry name" value="NfeD-like_C"/>
</dbReference>
<evidence type="ECO:0000259" key="6">
    <source>
        <dbReference type="Pfam" id="PF01957"/>
    </source>
</evidence>
<gene>
    <name evidence="7" type="ORF">ETF27_04385</name>
</gene>
<dbReference type="PANTHER" id="PTHR33507">
    <property type="entry name" value="INNER MEMBRANE PROTEIN YBBJ"/>
    <property type="match status" value="1"/>
</dbReference>
<feature type="transmembrane region" description="Helical" evidence="5">
    <location>
        <begin position="30"/>
        <end position="48"/>
    </location>
</feature>
<dbReference type="AlphaFoldDB" id="A0A5C8GK36"/>
<dbReference type="RefSeq" id="WP_130829538.1">
    <property type="nucleotide sequence ID" value="NZ_SDIK01000029.1"/>
</dbReference>
<reference evidence="8" key="1">
    <citation type="submission" date="2019-05" db="EMBL/GenBank/DDBJ databases">
        <title>Prevotella brunnea sp. nov., isolated from a wound of a patient.</title>
        <authorList>
            <person name="Buhl M."/>
        </authorList>
    </citation>
    <scope>NUCLEOTIDE SEQUENCE [LARGE SCALE GENOMIC DNA]</scope>
    <source>
        <strain evidence="8">A2672</strain>
    </source>
</reference>
<dbReference type="GO" id="GO:0005886">
    <property type="term" value="C:plasma membrane"/>
    <property type="evidence" value="ECO:0007669"/>
    <property type="project" value="TreeGrafter"/>
</dbReference>
<evidence type="ECO:0000256" key="1">
    <source>
        <dbReference type="ARBA" id="ARBA00004141"/>
    </source>
</evidence>
<dbReference type="PANTHER" id="PTHR33507:SF3">
    <property type="entry name" value="INNER MEMBRANE PROTEIN YBBJ"/>
    <property type="match status" value="1"/>
</dbReference>
<dbReference type="Gene3D" id="2.40.50.140">
    <property type="entry name" value="Nucleic acid-binding proteins"/>
    <property type="match status" value="1"/>
</dbReference>
<comment type="caution">
    <text evidence="7">The sequence shown here is derived from an EMBL/GenBank/DDBJ whole genome shotgun (WGS) entry which is preliminary data.</text>
</comment>
<dbReference type="InterPro" id="IPR012340">
    <property type="entry name" value="NA-bd_OB-fold"/>
</dbReference>
<evidence type="ECO:0000256" key="4">
    <source>
        <dbReference type="ARBA" id="ARBA00023136"/>
    </source>
</evidence>
<protein>
    <submittedName>
        <fullName evidence="7">NfeD family protein</fullName>
    </submittedName>
</protein>
<evidence type="ECO:0000256" key="2">
    <source>
        <dbReference type="ARBA" id="ARBA00022692"/>
    </source>
</evidence>
<dbReference type="Pfam" id="PF01957">
    <property type="entry name" value="NfeD"/>
    <property type="match status" value="1"/>
</dbReference>
<keyword evidence="4 5" id="KW-0472">Membrane</keyword>
<dbReference type="Proteomes" id="UP000321612">
    <property type="component" value="Unassembled WGS sequence"/>
</dbReference>
<keyword evidence="3 5" id="KW-1133">Transmembrane helix</keyword>
<feature type="transmembrane region" description="Helical" evidence="5">
    <location>
        <begin position="54"/>
        <end position="70"/>
    </location>
</feature>
<evidence type="ECO:0000313" key="8">
    <source>
        <dbReference type="Proteomes" id="UP000321612"/>
    </source>
</evidence>
<dbReference type="OrthoDB" id="1119931at2"/>
<proteinExistence type="predicted"/>
<comment type="subcellular location">
    <subcellularLocation>
        <location evidence="1">Membrane</location>
        <topology evidence="1">Multi-pass membrane protein</topology>
    </subcellularLocation>
</comment>
<dbReference type="InterPro" id="IPR052165">
    <property type="entry name" value="Membrane_assoc_protease"/>
</dbReference>
<keyword evidence="2 5" id="KW-0812">Transmembrane</keyword>
<name>A0A5C8GK36_9BACT</name>
<dbReference type="SUPFAM" id="SSF141322">
    <property type="entry name" value="NfeD domain-like"/>
    <property type="match status" value="1"/>
</dbReference>
<feature type="transmembrane region" description="Helical" evidence="5">
    <location>
        <begin position="6"/>
        <end position="23"/>
    </location>
</feature>
<organism evidence="7 8">
    <name type="scientific">Prevotella brunnea</name>
    <dbReference type="NCBI Taxonomy" id="2508867"/>
    <lineage>
        <taxon>Bacteria</taxon>
        <taxon>Pseudomonadati</taxon>
        <taxon>Bacteroidota</taxon>
        <taxon>Bacteroidia</taxon>
        <taxon>Bacteroidales</taxon>
        <taxon>Prevotellaceae</taxon>
        <taxon>Prevotella</taxon>
    </lineage>
</organism>
<evidence type="ECO:0000313" key="7">
    <source>
        <dbReference type="EMBL" id="TXJ62458.1"/>
    </source>
</evidence>
<accession>A0A5C8GK36</accession>
<keyword evidence="8" id="KW-1185">Reference proteome</keyword>
<sequence length="149" mass="16258">MIEYFAHNLWLAWILVSLLCLVLELTNGDFFILCFAIGGTAAAIVSGITNSITIQIIVFAISTLLSIFFVRPMALKYFHKGGEHRVSNAEALIGRVGVVTEKIEANGYGRVKIDGDSWKAQSSENAEIAIGMSVRVIQLNSIIITVEKA</sequence>
<feature type="domain" description="NfeD-like C-terminal" evidence="6">
    <location>
        <begin position="89"/>
        <end position="148"/>
    </location>
</feature>
<evidence type="ECO:0000256" key="3">
    <source>
        <dbReference type="ARBA" id="ARBA00022989"/>
    </source>
</evidence>
<dbReference type="EMBL" id="SDIK01000029">
    <property type="protein sequence ID" value="TXJ62458.1"/>
    <property type="molecule type" value="Genomic_DNA"/>
</dbReference>